<dbReference type="GO" id="GO:0019748">
    <property type="term" value="P:secondary metabolic process"/>
    <property type="evidence" value="ECO:0007669"/>
    <property type="project" value="TreeGrafter"/>
</dbReference>
<dbReference type="CDD" id="cd01292">
    <property type="entry name" value="metallo-dependent_hydrolases"/>
    <property type="match status" value="1"/>
</dbReference>
<dbReference type="InterPro" id="IPR006680">
    <property type="entry name" value="Amidohydro-rel"/>
</dbReference>
<dbReference type="Gene3D" id="3.20.20.140">
    <property type="entry name" value="Metal-dependent hydrolases"/>
    <property type="match status" value="1"/>
</dbReference>
<dbReference type="GO" id="GO:0005737">
    <property type="term" value="C:cytoplasm"/>
    <property type="evidence" value="ECO:0007669"/>
    <property type="project" value="TreeGrafter"/>
</dbReference>
<protein>
    <submittedName>
        <fullName evidence="3">Amidohydrolase 2</fullName>
    </submittedName>
</protein>
<reference evidence="3 4" key="1">
    <citation type="submission" date="2014-09" db="EMBL/GenBank/DDBJ databases">
        <title>Complete genome sequence of Endomicrobium proavitum.</title>
        <authorList>
            <person name="Zheng H."/>
        </authorList>
    </citation>
    <scope>NUCLEOTIDE SEQUENCE [LARGE SCALE GENOMIC DNA]</scope>
    <source>
        <strain evidence="3 4">Rsa215</strain>
    </source>
</reference>
<sequence length="262" mass="29905">MEIIDSHTHAYPEKVVERAKENLQKSFSRQMITMPVLDNLYKYMDEAGISKSVIASVASRPDQVLSINNWLFSIKDPRVIAFASMHPYFAGFKEELKRIKDNASGIKLQSEFQLFFVDEEKAFPMYEELQKLEIPVLFHCGVELSSPGAVRSSPERILNVMNKFPHLKIIGAHMGGYLLWEDSLEKLAGKNIYFDTSDSVGNMPPELLDKFFAKHGYDKILFGSDFPLEIPKKEVDAVKALNISQENKEKIFAKNIKNLLKI</sequence>
<dbReference type="EMBL" id="CP009498">
    <property type="protein sequence ID" value="AKL98648.1"/>
    <property type="molecule type" value="Genomic_DNA"/>
</dbReference>
<keyword evidence="4" id="KW-1185">Reference proteome</keyword>
<dbReference type="Pfam" id="PF04909">
    <property type="entry name" value="Amidohydro_2"/>
    <property type="match status" value="1"/>
</dbReference>
<dbReference type="KEGG" id="epo:Epro_1269"/>
<dbReference type="RefSeq" id="WP_052571383.1">
    <property type="nucleotide sequence ID" value="NZ_CP009498.1"/>
</dbReference>
<evidence type="ECO:0000256" key="1">
    <source>
        <dbReference type="ARBA" id="ARBA00023239"/>
    </source>
</evidence>
<accession>A0A0G3WK15</accession>
<dbReference type="Proteomes" id="UP000035337">
    <property type="component" value="Chromosome"/>
</dbReference>
<evidence type="ECO:0000313" key="3">
    <source>
        <dbReference type="EMBL" id="AKL98648.1"/>
    </source>
</evidence>
<dbReference type="InterPro" id="IPR032465">
    <property type="entry name" value="ACMSD"/>
</dbReference>
<evidence type="ECO:0000313" key="4">
    <source>
        <dbReference type="Proteomes" id="UP000035337"/>
    </source>
</evidence>
<dbReference type="OrthoDB" id="9777673at2"/>
<dbReference type="GO" id="GO:0016787">
    <property type="term" value="F:hydrolase activity"/>
    <property type="evidence" value="ECO:0007669"/>
    <property type="project" value="UniProtKB-KW"/>
</dbReference>
<dbReference type="GO" id="GO:0016831">
    <property type="term" value="F:carboxy-lyase activity"/>
    <property type="evidence" value="ECO:0007669"/>
    <property type="project" value="InterPro"/>
</dbReference>
<dbReference type="PANTHER" id="PTHR21240:SF28">
    <property type="entry name" value="ISO-OROTATE DECARBOXYLASE (EUROFUNG)"/>
    <property type="match status" value="1"/>
</dbReference>
<evidence type="ECO:0000259" key="2">
    <source>
        <dbReference type="Pfam" id="PF04909"/>
    </source>
</evidence>
<name>A0A0G3WK15_9BACT</name>
<dbReference type="PANTHER" id="PTHR21240">
    <property type="entry name" value="2-AMINO-3-CARBOXYLMUCONATE-6-SEMIALDEHYDE DECARBOXYLASE"/>
    <property type="match status" value="1"/>
</dbReference>
<dbReference type="STRING" id="1408281.Epro_1269"/>
<organism evidence="3 4">
    <name type="scientific">Endomicrobium proavitum</name>
    <dbReference type="NCBI Taxonomy" id="1408281"/>
    <lineage>
        <taxon>Bacteria</taxon>
        <taxon>Pseudomonadati</taxon>
        <taxon>Elusimicrobiota</taxon>
        <taxon>Endomicrobiia</taxon>
        <taxon>Endomicrobiales</taxon>
        <taxon>Endomicrobiaceae</taxon>
        <taxon>Endomicrobium</taxon>
    </lineage>
</organism>
<dbReference type="SUPFAM" id="SSF51556">
    <property type="entry name" value="Metallo-dependent hydrolases"/>
    <property type="match status" value="1"/>
</dbReference>
<feature type="domain" description="Amidohydrolase-related" evidence="2">
    <location>
        <begin position="71"/>
        <end position="261"/>
    </location>
</feature>
<proteinExistence type="predicted"/>
<dbReference type="AlphaFoldDB" id="A0A0G3WK15"/>
<keyword evidence="1" id="KW-0456">Lyase</keyword>
<dbReference type="InterPro" id="IPR032466">
    <property type="entry name" value="Metal_Hydrolase"/>
</dbReference>
<keyword evidence="3" id="KW-0378">Hydrolase</keyword>
<gene>
    <name evidence="3" type="ORF">Epro_1269</name>
</gene>